<feature type="compositionally biased region" description="Low complexity" evidence="1">
    <location>
        <begin position="20"/>
        <end position="33"/>
    </location>
</feature>
<proteinExistence type="predicted"/>
<gene>
    <name evidence="2" type="ORF">P153DRAFT_381732</name>
</gene>
<evidence type="ECO:0000256" key="1">
    <source>
        <dbReference type="SAM" id="MobiDB-lite"/>
    </source>
</evidence>
<reference evidence="2" key="1">
    <citation type="journal article" date="2020" name="Stud. Mycol.">
        <title>101 Dothideomycetes genomes: a test case for predicting lifestyles and emergence of pathogens.</title>
        <authorList>
            <person name="Haridas S."/>
            <person name="Albert R."/>
            <person name="Binder M."/>
            <person name="Bloem J."/>
            <person name="Labutti K."/>
            <person name="Salamov A."/>
            <person name="Andreopoulos B."/>
            <person name="Baker S."/>
            <person name="Barry K."/>
            <person name="Bills G."/>
            <person name="Bluhm B."/>
            <person name="Cannon C."/>
            <person name="Castanera R."/>
            <person name="Culley D."/>
            <person name="Daum C."/>
            <person name="Ezra D."/>
            <person name="Gonzalez J."/>
            <person name="Henrissat B."/>
            <person name="Kuo A."/>
            <person name="Liang C."/>
            <person name="Lipzen A."/>
            <person name="Lutzoni F."/>
            <person name="Magnuson J."/>
            <person name="Mondo S."/>
            <person name="Nolan M."/>
            <person name="Ohm R."/>
            <person name="Pangilinan J."/>
            <person name="Park H.-J."/>
            <person name="Ramirez L."/>
            <person name="Alfaro M."/>
            <person name="Sun H."/>
            <person name="Tritt A."/>
            <person name="Yoshinaga Y."/>
            <person name="Zwiers L.-H."/>
            <person name="Turgeon B."/>
            <person name="Goodwin S."/>
            <person name="Spatafora J."/>
            <person name="Crous P."/>
            <person name="Grigoriev I."/>
        </authorList>
    </citation>
    <scope>NUCLEOTIDE SEQUENCE</scope>
    <source>
        <strain evidence="2">CBS 119687</strain>
    </source>
</reference>
<organism evidence="2 3">
    <name type="scientific">Dothidotthia symphoricarpi CBS 119687</name>
    <dbReference type="NCBI Taxonomy" id="1392245"/>
    <lineage>
        <taxon>Eukaryota</taxon>
        <taxon>Fungi</taxon>
        <taxon>Dikarya</taxon>
        <taxon>Ascomycota</taxon>
        <taxon>Pezizomycotina</taxon>
        <taxon>Dothideomycetes</taxon>
        <taxon>Pleosporomycetidae</taxon>
        <taxon>Pleosporales</taxon>
        <taxon>Dothidotthiaceae</taxon>
        <taxon>Dothidotthia</taxon>
    </lineage>
</organism>
<dbReference type="EMBL" id="ML977499">
    <property type="protein sequence ID" value="KAF2133294.1"/>
    <property type="molecule type" value="Genomic_DNA"/>
</dbReference>
<name>A0A6A6AQQ9_9PLEO</name>
<dbReference type="AlphaFoldDB" id="A0A6A6AQQ9"/>
<dbReference type="Proteomes" id="UP000799771">
    <property type="component" value="Unassembled WGS sequence"/>
</dbReference>
<accession>A0A6A6AQQ9</accession>
<evidence type="ECO:0000313" key="3">
    <source>
        <dbReference type="Proteomes" id="UP000799771"/>
    </source>
</evidence>
<protein>
    <submittedName>
        <fullName evidence="2">Uncharacterized protein</fullName>
    </submittedName>
</protein>
<dbReference type="GeneID" id="54410500"/>
<dbReference type="RefSeq" id="XP_033527681.1">
    <property type="nucleotide sequence ID" value="XM_033670068.1"/>
</dbReference>
<feature type="region of interest" description="Disordered" evidence="1">
    <location>
        <begin position="13"/>
        <end position="54"/>
    </location>
</feature>
<sequence length="176" mass="19014">MAPKSLLRYIYRHHAPPQKNPTTNTTAAAPQTPHLSKPNTPAPIPESFTPTPSKTIEPTILEDIAEEDQTPTCTPSPTPPPPTFLSETLTALNIPPTTSLTTRDLLHTTLHEAKAAIATHLETLDDALVLLSALRASGSVIGMWEGEMRERRRVCVERRGVLEEVERVFGGGGVGG</sequence>
<keyword evidence="3" id="KW-1185">Reference proteome</keyword>
<evidence type="ECO:0000313" key="2">
    <source>
        <dbReference type="EMBL" id="KAF2133294.1"/>
    </source>
</evidence>